<feature type="domain" description="N-acetyltransferase" evidence="3">
    <location>
        <begin position="1"/>
        <end position="173"/>
    </location>
</feature>
<accession>A0ABN0W5K5</accession>
<dbReference type="PANTHER" id="PTHR43420:SF43">
    <property type="entry name" value="SPERMINE_SPERMIDINE ACETYLTRANSFERASE"/>
    <property type="match status" value="1"/>
</dbReference>
<dbReference type="EMBL" id="BAAADJ010000017">
    <property type="protein sequence ID" value="GAA0325898.1"/>
    <property type="molecule type" value="Genomic_DNA"/>
</dbReference>
<reference evidence="4 5" key="1">
    <citation type="journal article" date="2019" name="Int. J. Syst. Evol. Microbiol.">
        <title>The Global Catalogue of Microorganisms (GCM) 10K type strain sequencing project: providing services to taxonomists for standard genome sequencing and annotation.</title>
        <authorList>
            <consortium name="The Broad Institute Genomics Platform"/>
            <consortium name="The Broad Institute Genome Sequencing Center for Infectious Disease"/>
            <person name="Wu L."/>
            <person name="Ma J."/>
        </authorList>
    </citation>
    <scope>NUCLEOTIDE SEQUENCE [LARGE SCALE GENOMIC DNA]</scope>
    <source>
        <strain evidence="4 5">JCM 9731</strain>
    </source>
</reference>
<dbReference type="InterPro" id="IPR016181">
    <property type="entry name" value="Acyl_CoA_acyltransferase"/>
</dbReference>
<gene>
    <name evidence="4" type="ORF">GCM10008967_15590</name>
</gene>
<dbReference type="Proteomes" id="UP001500782">
    <property type="component" value="Unassembled WGS sequence"/>
</dbReference>
<protein>
    <submittedName>
        <fullName evidence="4">GNAT family N-acetyltransferase</fullName>
    </submittedName>
</protein>
<dbReference type="CDD" id="cd04301">
    <property type="entry name" value="NAT_SF"/>
    <property type="match status" value="1"/>
</dbReference>
<name>A0ABN0W5K5_9BACI</name>
<proteinExistence type="predicted"/>
<keyword evidence="2" id="KW-0012">Acyltransferase</keyword>
<dbReference type="PROSITE" id="PS51186">
    <property type="entry name" value="GNAT"/>
    <property type="match status" value="1"/>
</dbReference>
<dbReference type="RefSeq" id="WP_343797917.1">
    <property type="nucleotide sequence ID" value="NZ_BAAADJ010000017.1"/>
</dbReference>
<dbReference type="Pfam" id="PF00583">
    <property type="entry name" value="Acetyltransf_1"/>
    <property type="match status" value="1"/>
</dbReference>
<dbReference type="SUPFAM" id="SSF55729">
    <property type="entry name" value="Acyl-CoA N-acyltransferases (Nat)"/>
    <property type="match status" value="1"/>
</dbReference>
<evidence type="ECO:0000256" key="2">
    <source>
        <dbReference type="ARBA" id="ARBA00023315"/>
    </source>
</evidence>
<organism evidence="4 5">
    <name type="scientific">Bacillus carboniphilus</name>
    <dbReference type="NCBI Taxonomy" id="86663"/>
    <lineage>
        <taxon>Bacteria</taxon>
        <taxon>Bacillati</taxon>
        <taxon>Bacillota</taxon>
        <taxon>Bacilli</taxon>
        <taxon>Bacillales</taxon>
        <taxon>Bacillaceae</taxon>
        <taxon>Bacillus</taxon>
    </lineage>
</organism>
<evidence type="ECO:0000313" key="5">
    <source>
        <dbReference type="Proteomes" id="UP001500782"/>
    </source>
</evidence>
<dbReference type="Gene3D" id="3.40.630.30">
    <property type="match status" value="1"/>
</dbReference>
<keyword evidence="1" id="KW-0808">Transferase</keyword>
<dbReference type="InterPro" id="IPR000182">
    <property type="entry name" value="GNAT_dom"/>
</dbReference>
<comment type="caution">
    <text evidence="4">The sequence shown here is derived from an EMBL/GenBank/DDBJ whole genome shotgun (WGS) entry which is preliminary data.</text>
</comment>
<dbReference type="InterPro" id="IPR050680">
    <property type="entry name" value="YpeA/RimI_acetyltransf"/>
</dbReference>
<evidence type="ECO:0000259" key="3">
    <source>
        <dbReference type="PROSITE" id="PS51186"/>
    </source>
</evidence>
<keyword evidence="5" id="KW-1185">Reference proteome</keyword>
<sequence length="176" mass="20378">MRIREATIDDIEGIASVHIQAWKETYKGIISDGVLSSLNMEQKIKQWMHIVHEQEKNNGQTIVAVNSDEKIIGFAHFGKERTGKYSVGGELTAIYILKKYHRKGIGRALLNHGVRYLMDNGYNSLLVWVLSENPSKAFYEGFYPIELDREWIQIGEKKHEEIAYGWKDIKDLQRKI</sequence>
<evidence type="ECO:0000313" key="4">
    <source>
        <dbReference type="EMBL" id="GAA0325898.1"/>
    </source>
</evidence>
<evidence type="ECO:0000256" key="1">
    <source>
        <dbReference type="ARBA" id="ARBA00022679"/>
    </source>
</evidence>
<dbReference type="PANTHER" id="PTHR43420">
    <property type="entry name" value="ACETYLTRANSFERASE"/>
    <property type="match status" value="1"/>
</dbReference>